<dbReference type="InterPro" id="IPR052336">
    <property type="entry name" value="MlaD_Phospholipid_Transporter"/>
</dbReference>
<dbReference type="InterPro" id="IPR003399">
    <property type="entry name" value="Mce/MlaD"/>
</dbReference>
<dbReference type="PANTHER" id="PTHR33371:SF4">
    <property type="entry name" value="INTERMEMBRANE PHOSPHOLIPID TRANSPORT SYSTEM BINDING PROTEIN MLAD"/>
    <property type="match status" value="1"/>
</dbReference>
<gene>
    <name evidence="3" type="ORF">G5V58_00220</name>
</gene>
<reference evidence="3 4" key="1">
    <citation type="submission" date="2020-02" db="EMBL/GenBank/DDBJ databases">
        <title>Full genome sequence of Nocardioides sp. R-3366.</title>
        <authorList>
            <person name="Im W.-T."/>
        </authorList>
    </citation>
    <scope>NUCLEOTIDE SEQUENCE [LARGE SCALE GENOMIC DNA]</scope>
    <source>
        <strain evidence="3 4">R-3366</strain>
    </source>
</reference>
<dbReference type="Pfam" id="PF02470">
    <property type="entry name" value="MlaD"/>
    <property type="match status" value="1"/>
</dbReference>
<proteinExistence type="predicted"/>
<dbReference type="PANTHER" id="PTHR33371">
    <property type="entry name" value="INTERMEMBRANE PHOSPHOLIPID TRANSPORT SYSTEM BINDING PROTEIN MLAD-RELATED"/>
    <property type="match status" value="1"/>
</dbReference>
<evidence type="ECO:0000259" key="2">
    <source>
        <dbReference type="Pfam" id="PF11887"/>
    </source>
</evidence>
<dbReference type="GO" id="GO:0005576">
    <property type="term" value="C:extracellular region"/>
    <property type="evidence" value="ECO:0007669"/>
    <property type="project" value="TreeGrafter"/>
</dbReference>
<evidence type="ECO:0000313" key="4">
    <source>
        <dbReference type="Proteomes" id="UP000502996"/>
    </source>
</evidence>
<dbReference type="KEGG" id="nano:G5V58_00220"/>
<dbReference type="NCBIfam" id="TIGR00996">
    <property type="entry name" value="Mtu_fam_mce"/>
    <property type="match status" value="1"/>
</dbReference>
<dbReference type="InterPro" id="IPR005693">
    <property type="entry name" value="Mce"/>
</dbReference>
<dbReference type="AlphaFoldDB" id="A0A6G6W857"/>
<protein>
    <submittedName>
        <fullName evidence="3">MCE family protein</fullName>
    </submittedName>
</protein>
<accession>A0A6G6W857</accession>
<organism evidence="3 4">
    <name type="scientific">Nocardioides anomalus</name>
    <dbReference type="NCBI Taxonomy" id="2712223"/>
    <lineage>
        <taxon>Bacteria</taxon>
        <taxon>Bacillati</taxon>
        <taxon>Actinomycetota</taxon>
        <taxon>Actinomycetes</taxon>
        <taxon>Propionibacteriales</taxon>
        <taxon>Nocardioidaceae</taxon>
        <taxon>Nocardioides</taxon>
    </lineage>
</organism>
<dbReference type="Proteomes" id="UP000502996">
    <property type="component" value="Chromosome"/>
</dbReference>
<keyword evidence="4" id="KW-1185">Reference proteome</keyword>
<evidence type="ECO:0000313" key="3">
    <source>
        <dbReference type="EMBL" id="QIG41402.1"/>
    </source>
</evidence>
<name>A0A6G6W857_9ACTN</name>
<dbReference type="InterPro" id="IPR024516">
    <property type="entry name" value="Mce_C"/>
</dbReference>
<sequence>MSILKRALVPLVLVALVVAFAITMFFGGDHTKTLTAHFPRTISIYEGSEVKVLGVAVGQVDTVTPSGTDVVVTMSYDADVDVPADAKAVIVAPSIVGDRYVQLTPVYKSGPRLKDGATLEGQDTGVPLELDQIYSSLDRLNVALGPEGANKNGALADLLDVTAQNFGGQGAALHQTIQDFSSLSQTLDDNKEELFGSARELEGFINTLATNDKTVRQFNQSLSDVSDLLSGEKEELAAALHNLSVGLGEVATFVKDNRQILGQNIEHINRVAKVLVKQRDALDETLTDAPVALNNLALTYNPQAGTLDTNANLGELVNQVTGNPAEFVCAILSQADKSGQLCNVTNTLLKRAAPFGEAGSPLGTGTSYGQHFDLSLGGLVQVTDDEGSRQ</sequence>
<dbReference type="Pfam" id="PF11887">
    <property type="entry name" value="Mce4_CUP1"/>
    <property type="match status" value="1"/>
</dbReference>
<dbReference type="EMBL" id="CP049257">
    <property type="protein sequence ID" value="QIG41402.1"/>
    <property type="molecule type" value="Genomic_DNA"/>
</dbReference>
<feature type="domain" description="Mammalian cell entry C-terminal" evidence="2">
    <location>
        <begin position="110"/>
        <end position="289"/>
    </location>
</feature>
<feature type="domain" description="Mce/MlaD" evidence="1">
    <location>
        <begin position="31"/>
        <end position="105"/>
    </location>
</feature>
<evidence type="ECO:0000259" key="1">
    <source>
        <dbReference type="Pfam" id="PF02470"/>
    </source>
</evidence>
<dbReference type="RefSeq" id="WP_165227707.1">
    <property type="nucleotide sequence ID" value="NZ_CP049257.1"/>
</dbReference>